<evidence type="ECO:0000256" key="5">
    <source>
        <dbReference type="ARBA" id="ARBA00023277"/>
    </source>
</evidence>
<dbReference type="PROSITE" id="PS00698">
    <property type="entry name" value="GH9_3"/>
    <property type="match status" value="1"/>
</dbReference>
<dbReference type="Proteomes" id="UP001642483">
    <property type="component" value="Unassembled WGS sequence"/>
</dbReference>
<organism evidence="12 13">
    <name type="scientific">Clavelina lepadiformis</name>
    <name type="common">Light-bulb sea squirt</name>
    <name type="synonym">Ascidia lepadiformis</name>
    <dbReference type="NCBI Taxonomy" id="159417"/>
    <lineage>
        <taxon>Eukaryota</taxon>
        <taxon>Metazoa</taxon>
        <taxon>Chordata</taxon>
        <taxon>Tunicata</taxon>
        <taxon>Ascidiacea</taxon>
        <taxon>Aplousobranchia</taxon>
        <taxon>Clavelinidae</taxon>
        <taxon>Clavelina</taxon>
    </lineage>
</organism>
<comment type="catalytic activity">
    <reaction evidence="1 9">
        <text>Endohydrolysis of (1-&gt;4)-beta-D-glucosidic linkages in cellulose, lichenin and cereal beta-D-glucans.</text>
        <dbReference type="EC" id="3.2.1.4"/>
    </reaction>
</comment>
<keyword evidence="6 8" id="KW-0326">Glycosidase</keyword>
<keyword evidence="3 8" id="KW-0378">Hydrolase</keyword>
<dbReference type="InterPro" id="IPR012341">
    <property type="entry name" value="6hp_glycosidase-like_sf"/>
</dbReference>
<evidence type="ECO:0000313" key="13">
    <source>
        <dbReference type="Proteomes" id="UP001642483"/>
    </source>
</evidence>
<dbReference type="Pfam" id="PF00759">
    <property type="entry name" value="Glyco_hydro_9"/>
    <property type="match status" value="1"/>
</dbReference>
<feature type="compositionally biased region" description="Low complexity" evidence="10">
    <location>
        <begin position="455"/>
        <end position="467"/>
    </location>
</feature>
<evidence type="ECO:0000313" key="12">
    <source>
        <dbReference type="EMBL" id="CAK8685272.1"/>
    </source>
</evidence>
<comment type="similarity">
    <text evidence="2 8 9">Belongs to the glycosyl hydrolase 9 (cellulase E) family.</text>
</comment>
<dbReference type="PANTHER" id="PTHR22298">
    <property type="entry name" value="ENDO-1,4-BETA-GLUCANASE"/>
    <property type="match status" value="1"/>
</dbReference>
<feature type="region of interest" description="Disordered" evidence="10">
    <location>
        <begin position="441"/>
        <end position="467"/>
    </location>
</feature>
<feature type="domain" description="Glycoside hydrolase family 9" evidence="11">
    <location>
        <begin position="519"/>
        <end position="944"/>
    </location>
</feature>
<evidence type="ECO:0000256" key="9">
    <source>
        <dbReference type="RuleBase" id="RU361166"/>
    </source>
</evidence>
<evidence type="ECO:0000259" key="11">
    <source>
        <dbReference type="Pfam" id="PF00759"/>
    </source>
</evidence>
<feature type="active site" evidence="8">
    <location>
        <position position="923"/>
    </location>
</feature>
<accession>A0ABP0G2J1</accession>
<feature type="region of interest" description="Disordered" evidence="10">
    <location>
        <begin position="488"/>
        <end position="511"/>
    </location>
</feature>
<evidence type="ECO:0000256" key="4">
    <source>
        <dbReference type="ARBA" id="ARBA00023001"/>
    </source>
</evidence>
<evidence type="ECO:0000256" key="10">
    <source>
        <dbReference type="SAM" id="MobiDB-lite"/>
    </source>
</evidence>
<dbReference type="EMBL" id="CAWYQH010000099">
    <property type="protein sequence ID" value="CAK8685272.1"/>
    <property type="molecule type" value="Genomic_DNA"/>
</dbReference>
<feature type="signal peptide" evidence="9">
    <location>
        <begin position="1"/>
        <end position="24"/>
    </location>
</feature>
<proteinExistence type="inferred from homology"/>
<protein>
    <recommendedName>
        <fullName evidence="9">Endoglucanase</fullName>
        <ecNumber evidence="9">3.2.1.4</ecNumber>
    </recommendedName>
</protein>
<keyword evidence="5 8" id="KW-0119">Carbohydrate metabolism</keyword>
<evidence type="ECO:0000256" key="2">
    <source>
        <dbReference type="ARBA" id="ARBA00007072"/>
    </source>
</evidence>
<keyword evidence="4 9" id="KW-0136">Cellulose degradation</keyword>
<feature type="chain" id="PRO_5045013384" description="Endoglucanase" evidence="9">
    <location>
        <begin position="25"/>
        <end position="958"/>
    </location>
</feature>
<name>A0ABP0G2J1_CLALP</name>
<evidence type="ECO:0000256" key="6">
    <source>
        <dbReference type="ARBA" id="ARBA00023295"/>
    </source>
</evidence>
<dbReference type="SUPFAM" id="SSF48208">
    <property type="entry name" value="Six-hairpin glycosidases"/>
    <property type="match status" value="1"/>
</dbReference>
<evidence type="ECO:0000256" key="1">
    <source>
        <dbReference type="ARBA" id="ARBA00000966"/>
    </source>
</evidence>
<keyword evidence="7 8" id="KW-0624">Polysaccharide degradation</keyword>
<dbReference type="Gene3D" id="1.50.10.10">
    <property type="match status" value="1"/>
</dbReference>
<dbReference type="InterPro" id="IPR008928">
    <property type="entry name" value="6-hairpin_glycosidase_sf"/>
</dbReference>
<evidence type="ECO:0000256" key="7">
    <source>
        <dbReference type="ARBA" id="ARBA00023326"/>
    </source>
</evidence>
<sequence length="958" mass="105944">MAFYSNMLLFEIMLVSLLAGVTLCGGNIPDSCGILTPPSNGVILHCSRGSRSNSRCIVKCKNGISTAQSIRICKCSERICLWEGFNPNCEVGQCELPIHKEGSIVLLEEWFGGFTALINLGFLPALDDGWSAVVIFEQPLGSNARITSLTSDVTSISPSKNSFTLSSKEGSPARNISTSNSLHSVFSVTEVETRTPSLGYVGIYNHRVTDVVCLNPPGPMKPIVKFSFSQTLCSNSNMSATSSPFTTSSRVVSPLVNESTGISSNQGLHVETTSATSLVDNNTSSMTTSHLSVATTISPRTFLMEIDGMQCKRQNDESYRTQPGWVDGGFSYFSGNALVEVTQSATKWLVVVVFQLPITSIQVWNTIIKGNQSNGLLWKFGPIGYNSQLSPGKLDVRFIAKMQTQSDNMAAGEVYFCSSYFGTGDPIWLPFEERTNASNAPINKQHEENSRVPVSLSTTTSSLGLTTTTHSDVRRLTPVPRLTNQRRCASSAPYGIRPRRSSQTVPRWKRSRDGSKYDFNELLHKSILFYEAQRSGSLPNNYNRITWRGNSMLKDGCSIAVDLSGGWFDAGDFVKFTFPMAAAVTNLAWGGIVYRKAYVHAGLLPRFLGSLKWPVTYLINAHTAQNELVGLVGDVRADHDNWSRPEDWNQDRPVFKITKDAPGTELAAETAAALASSSLVLKRTHPSVASQALRHAKQLFNFAVQYRGHYHEAIPQVNEFYHSYSGFNDELMWAAAWLFKATTQQRYLSYAERLFDSLGGTHITGSEFSWDNKMIGAQVLLANITGHDKYRNGVIRFMNKMLTEAPKTPSGMLWVREKGPCRYAANAALIGLLAGELEPPLPERRKYLKWAEKQIHLLVGDDGRSYVVGFGKDYPKRPHHRSSSCPRPPATCDWTTYHSNRPNHFILYGALVGGPSKMGQYDDDRENFHQSEVAIDFNAGFQSAVAGLKMLARRNRNK</sequence>
<feature type="active site" evidence="8">
    <location>
        <position position="932"/>
    </location>
</feature>
<dbReference type="EC" id="3.2.1.4" evidence="9"/>
<dbReference type="InterPro" id="IPR033126">
    <property type="entry name" value="Glyco_hydro_9_Asp/Glu_AS"/>
</dbReference>
<keyword evidence="13" id="KW-1185">Reference proteome</keyword>
<evidence type="ECO:0000256" key="8">
    <source>
        <dbReference type="PROSITE-ProRule" id="PRU10060"/>
    </source>
</evidence>
<gene>
    <name evidence="12" type="ORF">CVLEPA_LOCUS16411</name>
</gene>
<comment type="caution">
    <text evidence="12">The sequence shown here is derived from an EMBL/GenBank/DDBJ whole genome shotgun (WGS) entry which is preliminary data.</text>
</comment>
<dbReference type="InterPro" id="IPR001701">
    <property type="entry name" value="Glyco_hydro_9"/>
</dbReference>
<evidence type="ECO:0000256" key="3">
    <source>
        <dbReference type="ARBA" id="ARBA00022801"/>
    </source>
</evidence>
<keyword evidence="9" id="KW-0732">Signal</keyword>
<reference evidence="12 13" key="1">
    <citation type="submission" date="2024-02" db="EMBL/GenBank/DDBJ databases">
        <authorList>
            <person name="Daric V."/>
            <person name="Darras S."/>
        </authorList>
    </citation>
    <scope>NUCLEOTIDE SEQUENCE [LARGE SCALE GENOMIC DNA]</scope>
</reference>